<feature type="domain" description="SB" evidence="8">
    <location>
        <begin position="131"/>
        <end position="197"/>
    </location>
</feature>
<proteinExistence type="predicted"/>
<evidence type="ECO:0000256" key="3">
    <source>
        <dbReference type="ARBA" id="ARBA00022753"/>
    </source>
</evidence>
<dbReference type="PANTHER" id="PTHR23306">
    <property type="entry name" value="TUMOR SUSCEPTIBILITY GENE 101 PROTEIN-RELATED"/>
    <property type="match status" value="1"/>
</dbReference>
<keyword evidence="6" id="KW-0175">Coiled coil</keyword>
<keyword evidence="2 5" id="KW-0813">Transport</keyword>
<dbReference type="Proteomes" id="UP001235939">
    <property type="component" value="Chromosome 14"/>
</dbReference>
<dbReference type="Gene3D" id="6.10.140.820">
    <property type="match status" value="1"/>
</dbReference>
<evidence type="ECO:0000256" key="4">
    <source>
        <dbReference type="ARBA" id="ARBA00022927"/>
    </source>
</evidence>
<comment type="subcellular location">
    <subcellularLocation>
        <location evidence="1">Endosome</location>
    </subcellularLocation>
</comment>
<dbReference type="Pfam" id="PF09454">
    <property type="entry name" value="Vps23_core"/>
    <property type="match status" value="1"/>
</dbReference>
<protein>
    <submittedName>
        <fullName evidence="9">TSG101</fullName>
    </submittedName>
</protein>
<organism evidence="9 10">
    <name type="scientific">Cordylochernes scorpioides</name>
    <dbReference type="NCBI Taxonomy" id="51811"/>
    <lineage>
        <taxon>Eukaryota</taxon>
        <taxon>Metazoa</taxon>
        <taxon>Ecdysozoa</taxon>
        <taxon>Arthropoda</taxon>
        <taxon>Chelicerata</taxon>
        <taxon>Arachnida</taxon>
        <taxon>Pseudoscorpiones</taxon>
        <taxon>Cheliferoidea</taxon>
        <taxon>Chernetidae</taxon>
        <taxon>Cordylochernes</taxon>
    </lineage>
</organism>
<dbReference type="InterPro" id="IPR052070">
    <property type="entry name" value="ESCRT-I_UEV_domain"/>
</dbReference>
<dbReference type="InterPro" id="IPR037202">
    <property type="entry name" value="ESCRT_assembly_dom"/>
</dbReference>
<feature type="coiled-coil region" evidence="6">
    <location>
        <begin position="49"/>
        <end position="121"/>
    </location>
</feature>
<dbReference type="PANTHER" id="PTHR23306:SF3">
    <property type="entry name" value="TUMOR SUPPRESSOR PROTEIN 101"/>
    <property type="match status" value="1"/>
</dbReference>
<dbReference type="EMBL" id="CP092876">
    <property type="protein sequence ID" value="UYV76413.1"/>
    <property type="molecule type" value="Genomic_DNA"/>
</dbReference>
<evidence type="ECO:0000313" key="9">
    <source>
        <dbReference type="EMBL" id="UYV76413.1"/>
    </source>
</evidence>
<accession>A0ABY6L5J3</accession>
<evidence type="ECO:0000256" key="6">
    <source>
        <dbReference type="SAM" id="Coils"/>
    </source>
</evidence>
<dbReference type="InterPro" id="IPR017916">
    <property type="entry name" value="SB_dom"/>
</dbReference>
<keyword evidence="3" id="KW-0967">Endosome</keyword>
<dbReference type="Gene3D" id="6.10.250.370">
    <property type="match status" value="1"/>
</dbReference>
<reference evidence="9 10" key="1">
    <citation type="submission" date="2022-01" db="EMBL/GenBank/DDBJ databases">
        <title>A chromosomal length assembly of Cordylochernes scorpioides.</title>
        <authorList>
            <person name="Zeh D."/>
            <person name="Zeh J."/>
        </authorList>
    </citation>
    <scope>NUCLEOTIDE SEQUENCE [LARGE SCALE GENOMIC DNA]</scope>
    <source>
        <strain evidence="9">IN4F17</strain>
        <tissue evidence="9">Whole Body</tissue>
    </source>
</reference>
<evidence type="ECO:0000256" key="1">
    <source>
        <dbReference type="ARBA" id="ARBA00004177"/>
    </source>
</evidence>
<keyword evidence="4 5" id="KW-0653">Protein transport</keyword>
<evidence type="ECO:0000256" key="7">
    <source>
        <dbReference type="SAM" id="MobiDB-lite"/>
    </source>
</evidence>
<keyword evidence="10" id="KW-1185">Reference proteome</keyword>
<name>A0ABY6L5J3_9ARAC</name>
<evidence type="ECO:0000256" key="5">
    <source>
        <dbReference type="PROSITE-ProRule" id="PRU00644"/>
    </source>
</evidence>
<dbReference type="PROSITE" id="PS51312">
    <property type="entry name" value="SB"/>
    <property type="match status" value="1"/>
</dbReference>
<gene>
    <name evidence="9" type="ORF">LAZ67_14000334</name>
</gene>
<evidence type="ECO:0000259" key="8">
    <source>
        <dbReference type="PROSITE" id="PS51312"/>
    </source>
</evidence>
<evidence type="ECO:0000256" key="2">
    <source>
        <dbReference type="ARBA" id="ARBA00022448"/>
    </source>
</evidence>
<feature type="region of interest" description="Disordered" evidence="7">
    <location>
        <begin position="1"/>
        <end position="31"/>
    </location>
</feature>
<dbReference type="SUPFAM" id="SSF140111">
    <property type="entry name" value="Endosomal sorting complex assembly domain"/>
    <property type="match status" value="1"/>
</dbReference>
<sequence>MPMPPYPPTSTTTPVAYPPSTTSQQQSTGTISEEHIHASLLSAVEDKMKKRLREVLSQAQAEMEVLKKTHDDLNTGKNKLDSILVSLQGEQTAMEKNLAIMKEKNQEMKDLISKLEGEEAMDLDEAVVTTAPLYKQLLNAHAQENATEDAIYYLGEALRKEVIDLDIFLKHVRELSRSQFMLKALMQKTRQKAGLPY</sequence>
<feature type="compositionally biased region" description="Low complexity" evidence="7">
    <location>
        <begin position="9"/>
        <end position="28"/>
    </location>
</feature>
<evidence type="ECO:0000313" key="10">
    <source>
        <dbReference type="Proteomes" id="UP001235939"/>
    </source>
</evidence>